<dbReference type="InterPro" id="IPR058625">
    <property type="entry name" value="MdtA-like_BSH"/>
</dbReference>
<protein>
    <submittedName>
        <fullName evidence="6">Macrolide export protein MacA</fullName>
    </submittedName>
</protein>
<dbReference type="EMBL" id="UZWD01000038">
    <property type="protein sequence ID" value="VDS05906.1"/>
    <property type="molecule type" value="Genomic_DNA"/>
</dbReference>
<dbReference type="SUPFAM" id="SSF111369">
    <property type="entry name" value="HlyD-like secretion proteins"/>
    <property type="match status" value="1"/>
</dbReference>
<dbReference type="Gene3D" id="2.40.30.170">
    <property type="match status" value="1"/>
</dbReference>
<dbReference type="Pfam" id="PF25954">
    <property type="entry name" value="Beta-barrel_RND_2"/>
    <property type="match status" value="1"/>
</dbReference>
<dbReference type="GO" id="GO:0015562">
    <property type="term" value="F:efflux transmembrane transporter activity"/>
    <property type="evidence" value="ECO:0007669"/>
    <property type="project" value="TreeGrafter"/>
</dbReference>
<keyword evidence="3" id="KW-0812">Transmembrane</keyword>
<dbReference type="OrthoDB" id="9806939at2"/>
<dbReference type="Pfam" id="PF25917">
    <property type="entry name" value="BSH_RND"/>
    <property type="match status" value="1"/>
</dbReference>
<dbReference type="InterPro" id="IPR006143">
    <property type="entry name" value="RND_pump_MFP"/>
</dbReference>
<evidence type="ECO:0000256" key="3">
    <source>
        <dbReference type="SAM" id="Phobius"/>
    </source>
</evidence>
<keyword evidence="2" id="KW-0175">Coiled coil</keyword>
<evidence type="ECO:0000259" key="4">
    <source>
        <dbReference type="Pfam" id="PF25917"/>
    </source>
</evidence>
<accession>A0A447IEL0</accession>
<feature type="domain" description="Multidrug resistance protein MdtA-like barrel-sandwich hybrid" evidence="4">
    <location>
        <begin position="103"/>
        <end position="241"/>
    </location>
</feature>
<dbReference type="PANTHER" id="PTHR30469:SF15">
    <property type="entry name" value="HLYD FAMILY OF SECRETION PROTEINS"/>
    <property type="match status" value="1"/>
</dbReference>
<dbReference type="GO" id="GO:1990281">
    <property type="term" value="C:efflux pump complex"/>
    <property type="evidence" value="ECO:0007669"/>
    <property type="project" value="TreeGrafter"/>
</dbReference>
<keyword evidence="7" id="KW-1185">Reference proteome</keyword>
<proteinExistence type="inferred from homology"/>
<dbReference type="PANTHER" id="PTHR30469">
    <property type="entry name" value="MULTIDRUG RESISTANCE PROTEIN MDTA"/>
    <property type="match status" value="1"/>
</dbReference>
<dbReference type="Proteomes" id="UP000268844">
    <property type="component" value="Unassembled WGS sequence"/>
</dbReference>
<dbReference type="RefSeq" id="WP_126151434.1">
    <property type="nucleotide sequence ID" value="NZ_JBHTMH010000004.1"/>
</dbReference>
<keyword evidence="3" id="KW-1133">Transmembrane helix</keyword>
<sequence length="399" mass="41579">MTQVHAKPGWAQSRFEKENARRIANGEKPKRRILRWVVLGVIVVGAVGFVLLRPPAPEPGVSSEDTAPVVKQLLASEIVEIAPTTLSQTVKVTGTLVPGQQSAVASMASGRVLSVTVRPGDTVAQGAVLAEIDRATLALQVNQQRATAEATRLQLASARQQLERTEELARQGLASPSTLEQARTSVATFAANLTGLESAVESAEIALDNATVRSPLDGVVSVRSVEPGQTISAGTPLFTVVNLDAMEFDASASVNSSALVKPGQSVGITVTGIEGRTFTGSVTRVNPVAISGTRAVPIYVSIENTEGLLRGGMFATGYITVAEKRDAIALPATALFEDADGSFVLVLDNGTLVRKPVTPSAEWDRGRVREVEGLAAGDVVVAAALTTLAAGDAYEVLGN</sequence>
<name>A0A447IEL0_9HYPH</name>
<evidence type="ECO:0000256" key="2">
    <source>
        <dbReference type="SAM" id="Coils"/>
    </source>
</evidence>
<dbReference type="NCBIfam" id="TIGR01730">
    <property type="entry name" value="RND_mfp"/>
    <property type="match status" value="1"/>
</dbReference>
<feature type="coiled-coil region" evidence="2">
    <location>
        <begin position="141"/>
        <end position="168"/>
    </location>
</feature>
<evidence type="ECO:0000313" key="6">
    <source>
        <dbReference type="EMBL" id="VDS05906.1"/>
    </source>
</evidence>
<gene>
    <name evidence="6" type="primary">macA</name>
    <name evidence="6" type="ORF">DEVEQU_03052</name>
</gene>
<evidence type="ECO:0000259" key="5">
    <source>
        <dbReference type="Pfam" id="PF25954"/>
    </source>
</evidence>
<keyword evidence="3" id="KW-0472">Membrane</keyword>
<dbReference type="Gene3D" id="2.40.420.20">
    <property type="match status" value="1"/>
</dbReference>
<evidence type="ECO:0000313" key="7">
    <source>
        <dbReference type="Proteomes" id="UP000268844"/>
    </source>
</evidence>
<reference evidence="6 7" key="1">
    <citation type="submission" date="2018-12" db="EMBL/GenBank/DDBJ databases">
        <authorList>
            <person name="Criscuolo A."/>
        </authorList>
    </citation>
    <scope>NUCLEOTIDE SEQUENCE [LARGE SCALE GENOMIC DNA]</scope>
    <source>
        <strain evidence="6">ACIP1116281</strain>
    </source>
</reference>
<dbReference type="InterPro" id="IPR058792">
    <property type="entry name" value="Beta-barrel_RND_2"/>
</dbReference>
<organism evidence="6 7">
    <name type="scientific">Devosia equisanguinis</name>
    <dbReference type="NCBI Taxonomy" id="2490941"/>
    <lineage>
        <taxon>Bacteria</taxon>
        <taxon>Pseudomonadati</taxon>
        <taxon>Pseudomonadota</taxon>
        <taxon>Alphaproteobacteria</taxon>
        <taxon>Hyphomicrobiales</taxon>
        <taxon>Devosiaceae</taxon>
        <taxon>Devosia</taxon>
    </lineage>
</organism>
<feature type="transmembrane region" description="Helical" evidence="3">
    <location>
        <begin position="33"/>
        <end position="52"/>
    </location>
</feature>
<dbReference type="Gene3D" id="1.10.287.470">
    <property type="entry name" value="Helix hairpin bin"/>
    <property type="match status" value="1"/>
</dbReference>
<feature type="domain" description="CusB-like beta-barrel" evidence="5">
    <location>
        <begin position="256"/>
        <end position="317"/>
    </location>
</feature>
<comment type="similarity">
    <text evidence="1">Belongs to the membrane fusion protein (MFP) (TC 8.A.1) family.</text>
</comment>
<dbReference type="Gene3D" id="2.40.50.100">
    <property type="match status" value="1"/>
</dbReference>
<evidence type="ECO:0000256" key="1">
    <source>
        <dbReference type="ARBA" id="ARBA00009477"/>
    </source>
</evidence>
<dbReference type="AlphaFoldDB" id="A0A447IEL0"/>